<proteinExistence type="predicted"/>
<protein>
    <submittedName>
        <fullName evidence="1">Uncharacterized protein</fullName>
    </submittedName>
</protein>
<name>A0A2M7WZJ5_UNCKA</name>
<sequence length="69" mass="7982">MSNLVFRVAMGELPKGGTVGKLQEFFVTFCHLKRDFSSPTGESKRQKEIYAMEIFFRKARNCTLKSEIF</sequence>
<dbReference type="AlphaFoldDB" id="A0A2M7WZJ5"/>
<evidence type="ECO:0000313" key="2">
    <source>
        <dbReference type="Proteomes" id="UP000230538"/>
    </source>
</evidence>
<accession>A0A2M7WZJ5</accession>
<dbReference type="EMBL" id="PFXB01000002">
    <property type="protein sequence ID" value="PJA38617.1"/>
    <property type="molecule type" value="Genomic_DNA"/>
</dbReference>
<gene>
    <name evidence="1" type="ORF">CO181_00035</name>
</gene>
<organism evidence="1 2">
    <name type="scientific">candidate division WWE3 bacterium CG_4_9_14_3_um_filter_43_9</name>
    <dbReference type="NCBI Taxonomy" id="1975082"/>
    <lineage>
        <taxon>Bacteria</taxon>
        <taxon>Katanobacteria</taxon>
    </lineage>
</organism>
<comment type="caution">
    <text evidence="1">The sequence shown here is derived from an EMBL/GenBank/DDBJ whole genome shotgun (WGS) entry which is preliminary data.</text>
</comment>
<dbReference type="Proteomes" id="UP000230538">
    <property type="component" value="Unassembled WGS sequence"/>
</dbReference>
<reference evidence="2" key="1">
    <citation type="submission" date="2017-09" db="EMBL/GenBank/DDBJ databases">
        <title>Depth-based differentiation of microbial function through sediment-hosted aquifers and enrichment of novel symbionts in the deep terrestrial subsurface.</title>
        <authorList>
            <person name="Probst A.J."/>
            <person name="Ladd B."/>
            <person name="Jarett J.K."/>
            <person name="Geller-Mcgrath D.E."/>
            <person name="Sieber C.M.K."/>
            <person name="Emerson J.B."/>
            <person name="Anantharaman K."/>
            <person name="Thomas B.C."/>
            <person name="Malmstrom R."/>
            <person name="Stieglmeier M."/>
            <person name="Klingl A."/>
            <person name="Woyke T."/>
            <person name="Ryan C.M."/>
            <person name="Banfield J.F."/>
        </authorList>
    </citation>
    <scope>NUCLEOTIDE SEQUENCE [LARGE SCALE GENOMIC DNA]</scope>
</reference>
<evidence type="ECO:0000313" key="1">
    <source>
        <dbReference type="EMBL" id="PJA38617.1"/>
    </source>
</evidence>